<evidence type="ECO:0000256" key="1">
    <source>
        <dbReference type="SAM" id="Phobius"/>
    </source>
</evidence>
<reference evidence="2 3" key="1">
    <citation type="submission" date="2020-09" db="EMBL/GenBank/DDBJ databases">
        <title>Investigation of environmental microbes.</title>
        <authorList>
            <person name="Ou Y."/>
            <person name="Kang Q."/>
        </authorList>
    </citation>
    <scope>NUCLEOTIDE SEQUENCE [LARGE SCALE GENOMIC DNA]</scope>
    <source>
        <strain evidence="2 3">KJZ-14</strain>
        <plasmid evidence="2 3">p2</plasmid>
    </source>
</reference>
<gene>
    <name evidence="2" type="ORF">IDM49_11735</name>
</gene>
<dbReference type="KEGG" id="rter:IDM49_11735"/>
<accession>A0A7S6WX72</accession>
<keyword evidence="3" id="KW-1185">Reference proteome</keyword>
<dbReference type="AlphaFoldDB" id="A0A7S6WX72"/>
<feature type="transmembrane region" description="Helical" evidence="1">
    <location>
        <begin position="78"/>
        <end position="95"/>
    </location>
</feature>
<feature type="transmembrane region" description="Helical" evidence="1">
    <location>
        <begin position="6"/>
        <end position="25"/>
    </location>
</feature>
<organism evidence="2 3">
    <name type="scientific">Rothia terrae</name>
    <dbReference type="NCBI Taxonomy" id="396015"/>
    <lineage>
        <taxon>Bacteria</taxon>
        <taxon>Bacillati</taxon>
        <taxon>Actinomycetota</taxon>
        <taxon>Actinomycetes</taxon>
        <taxon>Micrococcales</taxon>
        <taxon>Micrococcaceae</taxon>
        <taxon>Rothia</taxon>
    </lineage>
</organism>
<keyword evidence="1" id="KW-0472">Membrane</keyword>
<dbReference type="GeneID" id="96624905"/>
<geneLocation type="plasmid" evidence="2 3">
    <name>p2</name>
</geneLocation>
<keyword evidence="1" id="KW-1133">Transmembrane helix</keyword>
<dbReference type="EMBL" id="CP062961">
    <property type="protein sequence ID" value="QOW64754.1"/>
    <property type="molecule type" value="Genomic_DNA"/>
</dbReference>
<keyword evidence="1" id="KW-0812">Transmembrane</keyword>
<proteinExistence type="predicted"/>
<feature type="transmembrane region" description="Helical" evidence="1">
    <location>
        <begin position="107"/>
        <end position="133"/>
    </location>
</feature>
<protein>
    <submittedName>
        <fullName evidence="2">Uncharacterized protein</fullName>
    </submittedName>
</protein>
<name>A0A7S6WX72_9MICC</name>
<evidence type="ECO:0000313" key="2">
    <source>
        <dbReference type="EMBL" id="QOW64754.1"/>
    </source>
</evidence>
<keyword evidence="2" id="KW-0614">Plasmid</keyword>
<evidence type="ECO:0000313" key="3">
    <source>
        <dbReference type="Proteomes" id="UP000516404"/>
    </source>
</evidence>
<dbReference type="RefSeq" id="WP_193836784.1">
    <property type="nucleotide sequence ID" value="NZ_CP062961.1"/>
</dbReference>
<sequence>MKIEQLMSFLPSAFGALSVLCAGLFENRRAKEIQERIRKNSELLEKFQPENPIYQKLEPKILRDIERLEEEDSKQRDWSALVIAVIFFAITAPLAREAYILWAQEHVVFSATLWVMAITAGIFSLYAFVGWVIPRKPEDFITRNKKEKGNKDSS</sequence>
<dbReference type="Proteomes" id="UP000516404">
    <property type="component" value="Plasmid p2"/>
</dbReference>